<dbReference type="Proteomes" id="UP000582837">
    <property type="component" value="Unassembled WGS sequence"/>
</dbReference>
<proteinExistence type="predicted"/>
<dbReference type="PROSITE" id="PS51257">
    <property type="entry name" value="PROKAR_LIPOPROTEIN"/>
    <property type="match status" value="1"/>
</dbReference>
<reference evidence="1 2" key="1">
    <citation type="submission" date="2020-08" db="EMBL/GenBank/DDBJ databases">
        <title>Genomic Encyclopedia of Type Strains, Phase IV (KMG-IV): sequencing the most valuable type-strain genomes for metagenomic binning, comparative biology and taxonomic classification.</title>
        <authorList>
            <person name="Goeker M."/>
        </authorList>
    </citation>
    <scope>NUCLEOTIDE SEQUENCE [LARGE SCALE GENOMIC DNA]</scope>
    <source>
        <strain evidence="1 2">DSM 29007</strain>
    </source>
</reference>
<dbReference type="AlphaFoldDB" id="A0A841GQL6"/>
<evidence type="ECO:0000313" key="2">
    <source>
        <dbReference type="Proteomes" id="UP000582837"/>
    </source>
</evidence>
<keyword evidence="2" id="KW-1185">Reference proteome</keyword>
<comment type="caution">
    <text evidence="1">The sequence shown here is derived from an EMBL/GenBank/DDBJ whole genome shotgun (WGS) entry which is preliminary data.</text>
</comment>
<gene>
    <name evidence="1" type="ORF">HNQ61_000090</name>
</gene>
<name>A0A841GQL6_9BACT</name>
<dbReference type="EMBL" id="JACHIA010000001">
    <property type="protein sequence ID" value="MBB6068479.1"/>
    <property type="molecule type" value="Genomic_DNA"/>
</dbReference>
<accession>A0A841GQL6</accession>
<protein>
    <submittedName>
        <fullName evidence="1">Uncharacterized protein</fullName>
    </submittedName>
</protein>
<sequence length="308" mass="32470">MQRVTQPSPIQPSTLLRVSLTLSSGCACEVAWGIAEPGTIGFGAGGSGQAVGCCLPTGAVRERSRLATQGQGCGGGAQDFCRQRPRRPDPAQLIARRVAVEPHSRLHHGTVIPVQLGTAAQVQLSRPPWRHLPLGAWLSMEILGDRFSDGPGERTRQARVDKPRRALRCDEISPEGERVGAREPERVRAPAGLHADYGIHEHYDRAVSAKAALRVLEREPHVSHAFGVPGLLGFGESAAGGKYAMTVGRSTATRAVVSATALRAGSGLAGRSARVARDSAPPPHAAKPIAMTVIPARRMTTCRASVGA</sequence>
<evidence type="ECO:0000313" key="1">
    <source>
        <dbReference type="EMBL" id="MBB6068479.1"/>
    </source>
</evidence>
<organism evidence="1 2">
    <name type="scientific">Longimicrobium terrae</name>
    <dbReference type="NCBI Taxonomy" id="1639882"/>
    <lineage>
        <taxon>Bacteria</taxon>
        <taxon>Pseudomonadati</taxon>
        <taxon>Gemmatimonadota</taxon>
        <taxon>Longimicrobiia</taxon>
        <taxon>Longimicrobiales</taxon>
        <taxon>Longimicrobiaceae</taxon>
        <taxon>Longimicrobium</taxon>
    </lineage>
</organism>